<dbReference type="RefSeq" id="WP_007570170.1">
    <property type="nucleotide sequence ID" value="NZ_AGUD01000011.1"/>
</dbReference>
<dbReference type="Proteomes" id="UP000005143">
    <property type="component" value="Unassembled WGS sequence"/>
</dbReference>
<sequence length="310" mass="32482">MKLWKLVSGGVVAAVVSFGGAPAAQAACPPDMPCPPPGTLPTVDMAAVVRAATLDPARSDRVTTDGAADDVKIVKRALVAEGFLPASTTIDGYFGTAIVAGWGRFERSRGENDIWTNNGLPGLQELQALAPGRFRLVNAYDVGGRTTVDGETVNARTKAMFLEADRLAPGASMTVIQGSYCGSGCASASAETHSGGGAIDIRSRDVSDTVNNQRVAALRKVGFAAWFRHTGSFAGNQHIHALAINDYQASWAAYGVDTAPGSVTANYGGNCQIFEFKFLKDGLGGCNDRPRSTAAQITPLVTWEKYLASH</sequence>
<feature type="signal peptide" evidence="1">
    <location>
        <begin position="1"/>
        <end position="26"/>
    </location>
</feature>
<accession>H0E0M3</accession>
<dbReference type="OrthoDB" id="5178799at2"/>
<dbReference type="EMBL" id="AGUD01000011">
    <property type="protein sequence ID" value="EHN12757.1"/>
    <property type="molecule type" value="Genomic_DNA"/>
</dbReference>
<reference evidence="2 3" key="1">
    <citation type="journal article" date="2013" name="Biodegradation">
        <title>Quantitative proteomic analysis of ibuprofen-degrading Patulibacter sp. strain I11.</title>
        <authorList>
            <person name="Almeida B."/>
            <person name="Kjeldal H."/>
            <person name="Lolas I."/>
            <person name="Knudsen A.D."/>
            <person name="Carvalho G."/>
            <person name="Nielsen K.L."/>
            <person name="Barreto Crespo M.T."/>
            <person name="Stensballe A."/>
            <person name="Nielsen J.L."/>
        </authorList>
    </citation>
    <scope>NUCLEOTIDE SEQUENCE [LARGE SCALE GENOMIC DNA]</scope>
    <source>
        <strain evidence="2 3">I11</strain>
    </source>
</reference>
<evidence type="ECO:0000313" key="3">
    <source>
        <dbReference type="Proteomes" id="UP000005143"/>
    </source>
</evidence>
<keyword evidence="3" id="KW-1185">Reference proteome</keyword>
<keyword evidence="1" id="KW-0732">Signal</keyword>
<protein>
    <submittedName>
        <fullName evidence="2">Uncharacterized protein</fullName>
    </submittedName>
</protein>
<feature type="chain" id="PRO_5003531474" evidence="1">
    <location>
        <begin position="27"/>
        <end position="310"/>
    </location>
</feature>
<dbReference type="AlphaFoldDB" id="H0E0M3"/>
<gene>
    <name evidence="2" type="ORF">PAI11_03310</name>
</gene>
<evidence type="ECO:0000256" key="1">
    <source>
        <dbReference type="SAM" id="SignalP"/>
    </source>
</evidence>
<proteinExistence type="predicted"/>
<evidence type="ECO:0000313" key="2">
    <source>
        <dbReference type="EMBL" id="EHN12757.1"/>
    </source>
</evidence>
<name>H0E0M3_9ACTN</name>
<comment type="caution">
    <text evidence="2">The sequence shown here is derived from an EMBL/GenBank/DDBJ whole genome shotgun (WGS) entry which is preliminary data.</text>
</comment>
<organism evidence="2 3">
    <name type="scientific">Patulibacter medicamentivorans</name>
    <dbReference type="NCBI Taxonomy" id="1097667"/>
    <lineage>
        <taxon>Bacteria</taxon>
        <taxon>Bacillati</taxon>
        <taxon>Actinomycetota</taxon>
        <taxon>Thermoleophilia</taxon>
        <taxon>Solirubrobacterales</taxon>
        <taxon>Patulibacteraceae</taxon>
        <taxon>Patulibacter</taxon>
    </lineage>
</organism>